<evidence type="ECO:0000256" key="1">
    <source>
        <dbReference type="SAM" id="MobiDB-lite"/>
    </source>
</evidence>
<organism evidence="2 3">
    <name type="scientific">Brassica carinata</name>
    <name type="common">Ethiopian mustard</name>
    <name type="synonym">Abyssinian cabbage</name>
    <dbReference type="NCBI Taxonomy" id="52824"/>
    <lineage>
        <taxon>Eukaryota</taxon>
        <taxon>Viridiplantae</taxon>
        <taxon>Streptophyta</taxon>
        <taxon>Embryophyta</taxon>
        <taxon>Tracheophyta</taxon>
        <taxon>Spermatophyta</taxon>
        <taxon>Magnoliopsida</taxon>
        <taxon>eudicotyledons</taxon>
        <taxon>Gunneridae</taxon>
        <taxon>Pentapetalae</taxon>
        <taxon>rosids</taxon>
        <taxon>malvids</taxon>
        <taxon>Brassicales</taxon>
        <taxon>Brassicaceae</taxon>
        <taxon>Brassiceae</taxon>
        <taxon>Brassica</taxon>
    </lineage>
</organism>
<accession>A0A8X7S443</accession>
<dbReference type="Proteomes" id="UP000886595">
    <property type="component" value="Unassembled WGS sequence"/>
</dbReference>
<dbReference type="EMBL" id="JAAMPC010000008">
    <property type="protein sequence ID" value="KAG2298893.1"/>
    <property type="molecule type" value="Genomic_DNA"/>
</dbReference>
<protein>
    <submittedName>
        <fullName evidence="2">Uncharacterized protein</fullName>
    </submittedName>
</protein>
<dbReference type="AlphaFoldDB" id="A0A8X7S443"/>
<evidence type="ECO:0000313" key="2">
    <source>
        <dbReference type="EMBL" id="KAG2298893.1"/>
    </source>
</evidence>
<reference evidence="2 3" key="1">
    <citation type="submission" date="2020-02" db="EMBL/GenBank/DDBJ databases">
        <authorList>
            <person name="Ma Q."/>
            <person name="Huang Y."/>
            <person name="Song X."/>
            <person name="Pei D."/>
        </authorList>
    </citation>
    <scope>NUCLEOTIDE SEQUENCE [LARGE SCALE GENOMIC DNA]</scope>
    <source>
        <strain evidence="2">Sxm20200214</strain>
        <tissue evidence="2">Leaf</tissue>
    </source>
</reference>
<sequence>MARLAHQEEVKKTTNEQLAAIVAALSVHAGQTSNPQPFRRHLFNTNPATPADGRVTDEPEPNEAPVPDTSPAKPNPSTVREIAELKLSFQQMSSKIHQATSAAPEIDSVIASTSRTPFTKELTKVHVMSLILTKPFGHGHGARKHTSQVL</sequence>
<proteinExistence type="predicted"/>
<evidence type="ECO:0000313" key="3">
    <source>
        <dbReference type="Proteomes" id="UP000886595"/>
    </source>
</evidence>
<gene>
    <name evidence="2" type="ORF">Bca52824_035365</name>
</gene>
<name>A0A8X7S443_BRACI</name>
<keyword evidence="3" id="KW-1185">Reference proteome</keyword>
<comment type="caution">
    <text evidence="2">The sequence shown here is derived from an EMBL/GenBank/DDBJ whole genome shotgun (WGS) entry which is preliminary data.</text>
</comment>
<feature type="region of interest" description="Disordered" evidence="1">
    <location>
        <begin position="31"/>
        <end position="77"/>
    </location>
</feature>
<dbReference type="OrthoDB" id="10391615at2759"/>